<dbReference type="SUPFAM" id="SSF52540">
    <property type="entry name" value="P-loop containing nucleoside triphosphate hydrolases"/>
    <property type="match status" value="1"/>
</dbReference>
<evidence type="ECO:0000313" key="2">
    <source>
        <dbReference type="EMBL" id="SPY08920.1"/>
    </source>
</evidence>
<name>A0A2X1VKE4_9BURK</name>
<reference evidence="2 3" key="1">
    <citation type="submission" date="2018-06" db="EMBL/GenBank/DDBJ databases">
        <authorList>
            <consortium name="Pathogen Informatics"/>
            <person name="Doyle S."/>
        </authorList>
    </citation>
    <scope>NUCLEOTIDE SEQUENCE [LARGE SCALE GENOMIC DNA]</scope>
    <source>
        <strain evidence="2 3">NCTC11009</strain>
    </source>
</reference>
<keyword evidence="2" id="KW-0808">Transferase</keyword>
<dbReference type="InterPro" id="IPR052732">
    <property type="entry name" value="Cell-binding_unc_protein"/>
</dbReference>
<organism evidence="2 3">
    <name type="scientific">Oligella urethralis</name>
    <dbReference type="NCBI Taxonomy" id="90245"/>
    <lineage>
        <taxon>Bacteria</taxon>
        <taxon>Pseudomonadati</taxon>
        <taxon>Pseudomonadota</taxon>
        <taxon>Betaproteobacteria</taxon>
        <taxon>Burkholderiales</taxon>
        <taxon>Alcaligenaceae</taxon>
        <taxon>Oligella</taxon>
    </lineage>
</organism>
<accession>A0A2X1VKE4</accession>
<dbReference type="Proteomes" id="UP000250242">
    <property type="component" value="Unassembled WGS sequence"/>
</dbReference>
<keyword evidence="2" id="KW-0418">Kinase</keyword>
<evidence type="ECO:0000313" key="3">
    <source>
        <dbReference type="Proteomes" id="UP000250242"/>
    </source>
</evidence>
<feature type="domain" description="Aminoglycoside phosphotransferase" evidence="1">
    <location>
        <begin position="54"/>
        <end position="250"/>
    </location>
</feature>
<dbReference type="EMBL" id="UATH01000001">
    <property type="protein sequence ID" value="SPY08920.1"/>
    <property type="molecule type" value="Genomic_DNA"/>
</dbReference>
<dbReference type="Pfam" id="PF13671">
    <property type="entry name" value="AAA_33"/>
    <property type="match status" value="1"/>
</dbReference>
<dbReference type="AlphaFoldDB" id="A0A2X1VKE4"/>
<dbReference type="Gene3D" id="3.40.50.300">
    <property type="entry name" value="P-loop containing nucleotide triphosphate hydrolases"/>
    <property type="match status" value="1"/>
</dbReference>
<dbReference type="Gene3D" id="3.90.1200.10">
    <property type="match status" value="1"/>
</dbReference>
<dbReference type="PANTHER" id="PTHR43883:SF1">
    <property type="entry name" value="GLUCONOKINASE"/>
    <property type="match status" value="1"/>
</dbReference>
<dbReference type="InterPro" id="IPR002575">
    <property type="entry name" value="Aminoglycoside_PTrfase"/>
</dbReference>
<dbReference type="GO" id="GO:0016301">
    <property type="term" value="F:kinase activity"/>
    <property type="evidence" value="ECO:0007669"/>
    <property type="project" value="UniProtKB-KW"/>
</dbReference>
<evidence type="ECO:0000259" key="1">
    <source>
        <dbReference type="Pfam" id="PF01636"/>
    </source>
</evidence>
<gene>
    <name evidence="2" type="ORF">NCTC11009_02162</name>
</gene>
<dbReference type="SUPFAM" id="SSF56112">
    <property type="entry name" value="Protein kinase-like (PK-like)"/>
    <property type="match status" value="1"/>
</dbReference>
<sequence>MNEQQATIRFLKAMAPTVIETHISMIFLDEHYAYKLKKALTLPFVDFSQSRQRLLSCQDELRLNRRTAADLYLEVLPIYRSSGGQLSFEDNGTEAVDAVLKMRRFDSRLLLSKLAEQQQLNQGMMNELADTLATFHQQAAIANDPQGAQRLRAVIELNRRSELLVNQSLGHQRMSELNQALLQDTAQHAELLDHRAAAGKVRRCHGDLHLNNICLWQDQPTPFDCLEFNESMATTDILYDVAFLLMDLWHYQQYDLANFLMNRYLDAQDETEGLVLLPLFMSLRASIRAMVLAIQATNTSNDTEAAKYRQQAEQFLDLAFNLLQGTSPQLIAIGGLSGSGKSTLAAAIAPFIGTAPGARVLSTDRIRKKLFGIKAEARLPAESYTAAHSTRVYHKQRELSSATLASGYSVIADGVFAKVAERNAIEDCATQATTPFTGIWLLAPAPELIQRVAKRSNDPSDATVDVVTMQLNLDLGEIHWHQLISQQSTQTLGEQALALIKLQQKEVQ</sequence>
<dbReference type="Pfam" id="PF01636">
    <property type="entry name" value="APH"/>
    <property type="match status" value="1"/>
</dbReference>
<dbReference type="PANTHER" id="PTHR43883">
    <property type="entry name" value="SLR0207 PROTEIN"/>
    <property type="match status" value="1"/>
</dbReference>
<protein>
    <submittedName>
        <fullName evidence="2">Predicted kinase</fullName>
    </submittedName>
</protein>
<dbReference type="InterPro" id="IPR027417">
    <property type="entry name" value="P-loop_NTPase"/>
</dbReference>
<proteinExistence type="predicted"/>
<dbReference type="RefSeq" id="WP_113062862.1">
    <property type="nucleotide sequence ID" value="NZ_UATH01000001.1"/>
</dbReference>
<dbReference type="InterPro" id="IPR011009">
    <property type="entry name" value="Kinase-like_dom_sf"/>
</dbReference>